<organism evidence="2 3">
    <name type="scientific">Pleurodeles waltl</name>
    <name type="common">Iberian ribbed newt</name>
    <dbReference type="NCBI Taxonomy" id="8319"/>
    <lineage>
        <taxon>Eukaryota</taxon>
        <taxon>Metazoa</taxon>
        <taxon>Chordata</taxon>
        <taxon>Craniata</taxon>
        <taxon>Vertebrata</taxon>
        <taxon>Euteleostomi</taxon>
        <taxon>Amphibia</taxon>
        <taxon>Batrachia</taxon>
        <taxon>Caudata</taxon>
        <taxon>Salamandroidea</taxon>
        <taxon>Salamandridae</taxon>
        <taxon>Pleurodelinae</taxon>
        <taxon>Pleurodeles</taxon>
    </lineage>
</organism>
<keyword evidence="3" id="KW-1185">Reference proteome</keyword>
<reference evidence="2" key="1">
    <citation type="journal article" date="2022" name="bioRxiv">
        <title>Sequencing and chromosome-scale assembly of the giantPleurodeles waltlgenome.</title>
        <authorList>
            <person name="Brown T."/>
            <person name="Elewa A."/>
            <person name="Iarovenko S."/>
            <person name="Subramanian E."/>
            <person name="Araus A.J."/>
            <person name="Petzold A."/>
            <person name="Susuki M."/>
            <person name="Suzuki K.-i.T."/>
            <person name="Hayashi T."/>
            <person name="Toyoda A."/>
            <person name="Oliveira C."/>
            <person name="Osipova E."/>
            <person name="Leigh N.D."/>
            <person name="Simon A."/>
            <person name="Yun M.H."/>
        </authorList>
    </citation>
    <scope>NUCLEOTIDE SEQUENCE</scope>
    <source>
        <strain evidence="2">20211129_DDA</strain>
        <tissue evidence="2">Liver</tissue>
    </source>
</reference>
<accession>A0AAV7URV2</accession>
<evidence type="ECO:0000313" key="2">
    <source>
        <dbReference type="EMBL" id="KAJ1191593.1"/>
    </source>
</evidence>
<sequence>MLDKDPLDGSPWFCDASGDVSSSACSSTVRTQKPGEVRPGAPLPRRERSLWVPSCIVTRGRQPAAARDASAPHQRTKDGSPFILQRQVKSSPCSEVAEGRAEGRECNRGLLIGEASASRAREECETESSTS</sequence>
<protein>
    <submittedName>
        <fullName evidence="2">Uncharacterized protein</fullName>
    </submittedName>
</protein>
<comment type="caution">
    <text evidence="2">The sequence shown here is derived from an EMBL/GenBank/DDBJ whole genome shotgun (WGS) entry which is preliminary data.</text>
</comment>
<feature type="region of interest" description="Disordered" evidence="1">
    <location>
        <begin position="17"/>
        <end position="45"/>
    </location>
</feature>
<evidence type="ECO:0000313" key="3">
    <source>
        <dbReference type="Proteomes" id="UP001066276"/>
    </source>
</evidence>
<gene>
    <name evidence="2" type="ORF">NDU88_000909</name>
</gene>
<proteinExistence type="predicted"/>
<name>A0AAV7URV2_PLEWA</name>
<evidence type="ECO:0000256" key="1">
    <source>
        <dbReference type="SAM" id="MobiDB-lite"/>
    </source>
</evidence>
<feature type="compositionally biased region" description="Low complexity" evidence="1">
    <location>
        <begin position="17"/>
        <end position="27"/>
    </location>
</feature>
<dbReference type="AlphaFoldDB" id="A0AAV7URV2"/>
<dbReference type="EMBL" id="JANPWB010000004">
    <property type="protein sequence ID" value="KAJ1191593.1"/>
    <property type="molecule type" value="Genomic_DNA"/>
</dbReference>
<dbReference type="Proteomes" id="UP001066276">
    <property type="component" value="Chromosome 2_2"/>
</dbReference>